<dbReference type="AlphaFoldDB" id="A0A1I6KZS2"/>
<reference evidence="1 2" key="1">
    <citation type="submission" date="2016-10" db="EMBL/GenBank/DDBJ databases">
        <authorList>
            <person name="de Groot N.N."/>
        </authorList>
    </citation>
    <scope>NUCLEOTIDE SEQUENCE [LARGE SCALE GENOMIC DNA]</scope>
    <source>
        <strain evidence="1 2">S5-249</strain>
    </source>
</reference>
<dbReference type="Proteomes" id="UP000198824">
    <property type="component" value="Unassembled WGS sequence"/>
</dbReference>
<dbReference type="EMBL" id="FOZG01000002">
    <property type="protein sequence ID" value="SFR96715.1"/>
    <property type="molecule type" value="Genomic_DNA"/>
</dbReference>
<name>A0A1I6KZS2_9SPHN</name>
<dbReference type="STRING" id="1166337.SAMN05192580_2064"/>
<proteinExistence type="predicted"/>
<protein>
    <submittedName>
        <fullName evidence="1">Uncharacterized protein</fullName>
    </submittedName>
</protein>
<gene>
    <name evidence="1" type="ORF">SAMN05192580_2064</name>
</gene>
<evidence type="ECO:0000313" key="1">
    <source>
        <dbReference type="EMBL" id="SFR96715.1"/>
    </source>
</evidence>
<sequence>MQPQVRAIIAASAHAFVTGKKVAGLYDHTAGRHLRIAAEARGEHLQGYDGDHDVRFGGTLPELRAADASVHMQIEGATANGFDRGSAGHFTANVTERLVQLYDHAHGAWFAFEVQIA</sequence>
<evidence type="ECO:0000313" key="2">
    <source>
        <dbReference type="Proteomes" id="UP000198824"/>
    </source>
</evidence>
<dbReference type="RefSeq" id="WP_093314281.1">
    <property type="nucleotide sequence ID" value="NZ_FOZG01000002.1"/>
</dbReference>
<accession>A0A1I6KZS2</accession>
<organism evidence="1 2">
    <name type="scientific">Sphingomonas jatrophae</name>
    <dbReference type="NCBI Taxonomy" id="1166337"/>
    <lineage>
        <taxon>Bacteria</taxon>
        <taxon>Pseudomonadati</taxon>
        <taxon>Pseudomonadota</taxon>
        <taxon>Alphaproteobacteria</taxon>
        <taxon>Sphingomonadales</taxon>
        <taxon>Sphingomonadaceae</taxon>
        <taxon>Sphingomonas</taxon>
    </lineage>
</organism>
<keyword evidence="2" id="KW-1185">Reference proteome</keyword>
<dbReference type="OrthoDB" id="7508414at2"/>